<accession>A0AAP3XQU1</accession>
<dbReference type="Gene3D" id="1.20.272.10">
    <property type="match status" value="1"/>
</dbReference>
<dbReference type="PANTHER" id="PTHR11669:SF0">
    <property type="entry name" value="PROTEIN STICHEL-LIKE 2"/>
    <property type="match status" value="1"/>
</dbReference>
<dbReference type="Pfam" id="PF22608">
    <property type="entry name" value="DNAX_ATPase_lid"/>
    <property type="match status" value="1"/>
</dbReference>
<comment type="similarity">
    <text evidence="1 11">Belongs to the DnaX/STICHEL family.</text>
</comment>
<evidence type="ECO:0000313" key="15">
    <source>
        <dbReference type="Proteomes" id="UP001301140"/>
    </source>
</evidence>
<dbReference type="NCBIfam" id="NF006585">
    <property type="entry name" value="PRK09111.1"/>
    <property type="match status" value="1"/>
</dbReference>
<dbReference type="Pfam" id="PF12362">
    <property type="entry name" value="DUF3646"/>
    <property type="match status" value="1"/>
</dbReference>
<keyword evidence="3 11" id="KW-0548">Nucleotidyltransferase</keyword>
<comment type="subunit">
    <text evidence="11">DNA polymerase III contains a core (composed of alpha, epsilon and theta chains) that associates with a tau subunit. This core dimerizes to form the POLIII' complex. PolIII' associates with the gamma complex (composed of gamma, delta, delta', psi and chi chains) and with the beta chain to form the complete DNA polymerase III complex.</text>
</comment>
<dbReference type="Gene3D" id="1.10.8.60">
    <property type="match status" value="1"/>
</dbReference>
<reference evidence="14 15" key="1">
    <citation type="submission" date="2023-03" db="EMBL/GenBank/DDBJ databases">
        <title>YIM 152171 draft genome.</title>
        <authorList>
            <person name="Yang Z."/>
        </authorList>
    </citation>
    <scope>NUCLEOTIDE SEQUENCE [LARGE SCALE GENOMIC DNA]</scope>
    <source>
        <strain evidence="14 15">YIM 152171</strain>
    </source>
</reference>
<keyword evidence="5" id="KW-0479">Metal-binding</keyword>
<keyword evidence="2 11" id="KW-0808">Transferase</keyword>
<feature type="domain" description="AAA+ ATPase" evidence="13">
    <location>
        <begin position="44"/>
        <end position="191"/>
    </location>
</feature>
<keyword evidence="7" id="KW-0862">Zinc</keyword>
<dbReference type="Pfam" id="PF12169">
    <property type="entry name" value="DNA_pol3_gamma3"/>
    <property type="match status" value="1"/>
</dbReference>
<keyword evidence="6 11" id="KW-0547">Nucleotide-binding</keyword>
<evidence type="ECO:0000256" key="6">
    <source>
        <dbReference type="ARBA" id="ARBA00022741"/>
    </source>
</evidence>
<keyword evidence="9 11" id="KW-0239">DNA-directed DNA polymerase</keyword>
<feature type="region of interest" description="Disordered" evidence="12">
    <location>
        <begin position="394"/>
        <end position="423"/>
    </location>
</feature>
<evidence type="ECO:0000259" key="13">
    <source>
        <dbReference type="SMART" id="SM00382"/>
    </source>
</evidence>
<dbReference type="GO" id="GO:0046872">
    <property type="term" value="F:metal ion binding"/>
    <property type="evidence" value="ECO:0007669"/>
    <property type="project" value="UniProtKB-KW"/>
</dbReference>
<keyword evidence="8 11" id="KW-0067">ATP-binding</keyword>
<dbReference type="RefSeq" id="WP_327788079.1">
    <property type="nucleotide sequence ID" value="NZ_JARGEQ010000040.1"/>
</dbReference>
<evidence type="ECO:0000256" key="4">
    <source>
        <dbReference type="ARBA" id="ARBA00022705"/>
    </source>
</evidence>
<dbReference type="AlphaFoldDB" id="A0AAP3XQU1"/>
<dbReference type="PANTHER" id="PTHR11669">
    <property type="entry name" value="REPLICATION FACTOR C / DNA POLYMERASE III GAMMA-TAU SUBUNIT"/>
    <property type="match status" value="1"/>
</dbReference>
<dbReference type="Gene3D" id="3.40.50.300">
    <property type="entry name" value="P-loop containing nucleotide triphosphate hydrolases"/>
    <property type="match status" value="1"/>
</dbReference>
<dbReference type="GO" id="GO:0003677">
    <property type="term" value="F:DNA binding"/>
    <property type="evidence" value="ECO:0007669"/>
    <property type="project" value="InterPro"/>
</dbReference>
<dbReference type="CDD" id="cd00009">
    <property type="entry name" value="AAA"/>
    <property type="match status" value="1"/>
</dbReference>
<gene>
    <name evidence="11" type="primary">dnaX</name>
    <name evidence="14" type="ORF">PZ740_04575</name>
</gene>
<evidence type="ECO:0000256" key="5">
    <source>
        <dbReference type="ARBA" id="ARBA00022723"/>
    </source>
</evidence>
<dbReference type="Pfam" id="PF13177">
    <property type="entry name" value="DNA_pol3_delta2"/>
    <property type="match status" value="1"/>
</dbReference>
<dbReference type="FunFam" id="1.10.8.60:FF:000013">
    <property type="entry name" value="DNA polymerase III subunit gamma/tau"/>
    <property type="match status" value="1"/>
</dbReference>
<dbReference type="EC" id="2.7.7.7" evidence="11"/>
<evidence type="ECO:0000256" key="7">
    <source>
        <dbReference type="ARBA" id="ARBA00022833"/>
    </source>
</evidence>
<dbReference type="Proteomes" id="UP001301140">
    <property type="component" value="Unassembled WGS sequence"/>
</dbReference>
<proteinExistence type="inferred from homology"/>
<dbReference type="EMBL" id="JARGEQ010000040">
    <property type="protein sequence ID" value="MDF1585660.1"/>
    <property type="molecule type" value="Genomic_DNA"/>
</dbReference>
<dbReference type="InterPro" id="IPR003593">
    <property type="entry name" value="AAA+_ATPase"/>
</dbReference>
<dbReference type="GO" id="GO:0009360">
    <property type="term" value="C:DNA polymerase III complex"/>
    <property type="evidence" value="ECO:0007669"/>
    <property type="project" value="InterPro"/>
</dbReference>
<dbReference type="InterPro" id="IPR008921">
    <property type="entry name" value="DNA_pol3_clamp-load_cplx_C"/>
</dbReference>
<dbReference type="InterPro" id="IPR050238">
    <property type="entry name" value="DNA_Rep/Repair_Clamp_Loader"/>
</dbReference>
<protein>
    <recommendedName>
        <fullName evidence="11">DNA polymerase III subunit gamma/tau</fullName>
        <ecNumber evidence="11">2.7.7.7</ecNumber>
    </recommendedName>
</protein>
<evidence type="ECO:0000256" key="2">
    <source>
        <dbReference type="ARBA" id="ARBA00022679"/>
    </source>
</evidence>
<dbReference type="GO" id="GO:0006261">
    <property type="term" value="P:DNA-templated DNA replication"/>
    <property type="evidence" value="ECO:0007669"/>
    <property type="project" value="TreeGrafter"/>
</dbReference>
<dbReference type="InterPro" id="IPR022107">
    <property type="entry name" value="DNA_pol_III_gamma/tau_C"/>
</dbReference>
<evidence type="ECO:0000256" key="11">
    <source>
        <dbReference type="RuleBase" id="RU364063"/>
    </source>
</evidence>
<dbReference type="SUPFAM" id="SSF48019">
    <property type="entry name" value="post-AAA+ oligomerization domain-like"/>
    <property type="match status" value="1"/>
</dbReference>
<organism evidence="14 15">
    <name type="scientific">Marinimicrococcus flavescens</name>
    <dbReference type="NCBI Taxonomy" id="3031815"/>
    <lineage>
        <taxon>Bacteria</taxon>
        <taxon>Pseudomonadati</taxon>
        <taxon>Pseudomonadota</taxon>
        <taxon>Alphaproteobacteria</taxon>
        <taxon>Geminicoccales</taxon>
        <taxon>Geminicoccaceae</taxon>
        <taxon>Marinimicrococcus</taxon>
    </lineage>
</organism>
<evidence type="ECO:0000256" key="9">
    <source>
        <dbReference type="ARBA" id="ARBA00022932"/>
    </source>
</evidence>
<dbReference type="FunFam" id="3.40.50.300:FF:000014">
    <property type="entry name" value="DNA polymerase III subunit gamma/tau"/>
    <property type="match status" value="1"/>
</dbReference>
<dbReference type="CDD" id="cd18137">
    <property type="entry name" value="HLD_clamp_pol_III_gamma_tau"/>
    <property type="match status" value="1"/>
</dbReference>
<dbReference type="SMART" id="SM00382">
    <property type="entry name" value="AAA"/>
    <property type="match status" value="1"/>
</dbReference>
<evidence type="ECO:0000256" key="3">
    <source>
        <dbReference type="ARBA" id="ARBA00022695"/>
    </source>
</evidence>
<name>A0AAP3XQU1_9PROT</name>
<dbReference type="InterPro" id="IPR012763">
    <property type="entry name" value="DNA_pol_III_sug/sutau_N"/>
</dbReference>
<keyword evidence="15" id="KW-1185">Reference proteome</keyword>
<evidence type="ECO:0000256" key="1">
    <source>
        <dbReference type="ARBA" id="ARBA00006360"/>
    </source>
</evidence>
<dbReference type="NCBIfam" id="TIGR02397">
    <property type="entry name" value="dnaX_nterm"/>
    <property type="match status" value="1"/>
</dbReference>
<sequence>MDSSAVPQAYRVLARSYRPTRLSELIGQEALVRTLGNALASGRVAHAFLLSGIRGVGKTTTARIIARGLNCTGPDGQGGPTAEPCGRCPSCLAMAQERPIDVIEMDAATRTGIDDIREIVDSVRYAPAASRYKVYIIDEVHMLSEKAFNGLLKTLEEPPPHAKFIFATTEARKVPVTVLSRCQRFDLRRVEPEGLAAHLAAICAREKVTVEPAALALVAAAAEGSVRDSLSLLDQAIALGGGEVGEALVQEMLGLGDRARIVELLDTVLEGDAGEALDRFGALYGLGADPAAVLQDLLGLVHTLSRLAAGAPPGESGTALGPSLLEKLRVMAGQLSLPVLARAWQILLKGLEEVRSAPGALAAGEMVLLRLACVSDLPPPGEIARLLRGGGALPSGTAPAGTRSEPPAGRATAPALQAGGQATARQMAAPVPQPARQAAPRDAVPESFEEMIALLRRSGEKPLAAFLHGGARVIRFEPGRIEFRPAPGLPPDVASRLAEAATRITGRRWIVALGQAPGEPTMAEREQAAKQARIEALAGEDAMRRVLEAFPGSAIIDVRPVSDETDHHDMQRDQQA</sequence>
<evidence type="ECO:0000256" key="10">
    <source>
        <dbReference type="ARBA" id="ARBA00049244"/>
    </source>
</evidence>
<comment type="caution">
    <text evidence="14">The sequence shown here is derived from an EMBL/GenBank/DDBJ whole genome shotgun (WGS) entry which is preliminary data.</text>
</comment>
<keyword evidence="4 11" id="KW-0235">DNA replication</keyword>
<comment type="function">
    <text evidence="11">DNA polymerase III is a complex, multichain enzyme responsible for most of the replicative synthesis in bacteria. This DNA polymerase also exhibits 3' to 5' exonuclease activity.</text>
</comment>
<evidence type="ECO:0000256" key="8">
    <source>
        <dbReference type="ARBA" id="ARBA00022840"/>
    </source>
</evidence>
<dbReference type="InterPro" id="IPR022754">
    <property type="entry name" value="DNA_pol_III_gamma-3"/>
</dbReference>
<comment type="catalytic activity">
    <reaction evidence="10 11">
        <text>DNA(n) + a 2'-deoxyribonucleoside 5'-triphosphate = DNA(n+1) + diphosphate</text>
        <dbReference type="Rhea" id="RHEA:22508"/>
        <dbReference type="Rhea" id="RHEA-COMP:17339"/>
        <dbReference type="Rhea" id="RHEA-COMP:17340"/>
        <dbReference type="ChEBI" id="CHEBI:33019"/>
        <dbReference type="ChEBI" id="CHEBI:61560"/>
        <dbReference type="ChEBI" id="CHEBI:173112"/>
        <dbReference type="EC" id="2.7.7.7"/>
    </reaction>
</comment>
<dbReference type="InterPro" id="IPR027417">
    <property type="entry name" value="P-loop_NTPase"/>
</dbReference>
<dbReference type="SUPFAM" id="SSF52540">
    <property type="entry name" value="P-loop containing nucleoside triphosphate hydrolases"/>
    <property type="match status" value="1"/>
</dbReference>
<evidence type="ECO:0000256" key="12">
    <source>
        <dbReference type="SAM" id="MobiDB-lite"/>
    </source>
</evidence>
<evidence type="ECO:0000313" key="14">
    <source>
        <dbReference type="EMBL" id="MDF1585660.1"/>
    </source>
</evidence>
<dbReference type="GO" id="GO:0003887">
    <property type="term" value="F:DNA-directed DNA polymerase activity"/>
    <property type="evidence" value="ECO:0007669"/>
    <property type="project" value="UniProtKB-KW"/>
</dbReference>
<dbReference type="InterPro" id="IPR045085">
    <property type="entry name" value="HLD_clamp_pol_III_gamma_tau"/>
</dbReference>
<dbReference type="GO" id="GO:0005524">
    <property type="term" value="F:ATP binding"/>
    <property type="evidence" value="ECO:0007669"/>
    <property type="project" value="UniProtKB-KW"/>
</dbReference>